<comment type="function">
    <text evidence="3">Essential component of the cytosolic iron-sulfur (Fe/S) protein assembly machinery. Required for the maturation of extramitochondrial Fe/S proteins.</text>
</comment>
<dbReference type="InterPro" id="IPR015943">
    <property type="entry name" value="WD40/YVTN_repeat-like_dom_sf"/>
</dbReference>
<evidence type="ECO:0000313" key="7">
    <source>
        <dbReference type="Proteomes" id="UP000054845"/>
    </source>
</evidence>
<dbReference type="CDD" id="cd00200">
    <property type="entry name" value="WD40"/>
    <property type="match status" value="1"/>
</dbReference>
<feature type="repeat" description="WD" evidence="4">
    <location>
        <begin position="247"/>
        <end position="278"/>
    </location>
</feature>
<protein>
    <recommendedName>
        <fullName evidence="3">Probable cytosolic iron-sulfur protein assembly protein 1</fullName>
    </recommendedName>
</protein>
<feature type="repeat" description="WD" evidence="4">
    <location>
        <begin position="157"/>
        <end position="191"/>
    </location>
</feature>
<dbReference type="OrthoDB" id="284782at2759"/>
<evidence type="ECO:0000256" key="1">
    <source>
        <dbReference type="ARBA" id="ARBA00022574"/>
    </source>
</evidence>
<dbReference type="InterPro" id="IPR036322">
    <property type="entry name" value="WD40_repeat_dom_sf"/>
</dbReference>
<dbReference type="PROSITE" id="PS50294">
    <property type="entry name" value="WD_REPEATS_REGION"/>
    <property type="match status" value="4"/>
</dbReference>
<dbReference type="PROSITE" id="PS00678">
    <property type="entry name" value="WD_REPEATS_1"/>
    <property type="match status" value="1"/>
</dbReference>
<accession>A0A0P1BEU0</accession>
<keyword evidence="7" id="KW-1185">Reference proteome</keyword>
<organism evidence="6 7">
    <name type="scientific">Ceraceosorus bombacis</name>
    <dbReference type="NCBI Taxonomy" id="401625"/>
    <lineage>
        <taxon>Eukaryota</taxon>
        <taxon>Fungi</taxon>
        <taxon>Dikarya</taxon>
        <taxon>Basidiomycota</taxon>
        <taxon>Ustilaginomycotina</taxon>
        <taxon>Exobasidiomycetes</taxon>
        <taxon>Ceraceosorales</taxon>
        <taxon>Ceraceosoraceae</taxon>
        <taxon>Ceraceosorus</taxon>
    </lineage>
</organism>
<dbReference type="InterPro" id="IPR019775">
    <property type="entry name" value="WD40_repeat_CS"/>
</dbReference>
<evidence type="ECO:0000256" key="5">
    <source>
        <dbReference type="SAM" id="MobiDB-lite"/>
    </source>
</evidence>
<evidence type="ECO:0000256" key="3">
    <source>
        <dbReference type="HAMAP-Rule" id="MF_03037"/>
    </source>
</evidence>
<dbReference type="Gene3D" id="2.130.10.10">
    <property type="entry name" value="YVTN repeat-like/Quinoprotein amine dehydrogenase"/>
    <property type="match status" value="1"/>
</dbReference>
<evidence type="ECO:0000256" key="2">
    <source>
        <dbReference type="ARBA" id="ARBA00022737"/>
    </source>
</evidence>
<evidence type="ECO:0000313" key="6">
    <source>
        <dbReference type="EMBL" id="CEH14566.1"/>
    </source>
</evidence>
<dbReference type="Proteomes" id="UP000054845">
    <property type="component" value="Unassembled WGS sequence"/>
</dbReference>
<keyword evidence="2" id="KW-0677">Repeat</keyword>
<feature type="repeat" description="WD" evidence="4">
    <location>
        <begin position="202"/>
        <end position="233"/>
    </location>
</feature>
<dbReference type="InterPro" id="IPR028608">
    <property type="entry name" value="CIAO1/Cia1"/>
</dbReference>
<gene>
    <name evidence="3" type="primary">CIA1</name>
</gene>
<dbReference type="AlphaFoldDB" id="A0A0P1BEU0"/>
<sequence length="450" mass="49612">MSAEEAEKPSTAVPALVHLQDLATHQDRAWNLAWNPRLPLLASCSTDKTVHLHSFRMNDHGSTNGPSSSSPSLVSTRAHPRFELRESIPTGHSRTVRGLSWAPSGKTLATASFDSTVGIWERVSDINAALEGKSVEEPPKLGHYPEEGPEWDCIGTLEGHESECKAVSFSPSGTHLASCSRDRSVWVWEVQPEAEFECLSVLMDHSQDVKCVLFHPHEELLASASYDDQIRLYIDDPSDDWFCISTLSRHEGTVWDMAFSPDGKYLASASADCTVRIWRRLNEEEAAERGLKPEGKMPGRKGEKWVCVDILKGHHSRTIYSVSWGHDSKTEESGLGRIATAGGDGRICVFQMQEPAEGKMAPSRALIAQIDQAHEDADVNSVRWAPRSLKVNLDAQMSRFEELDEDGDSGKDTHPEYAGLSDLLASAGDDGTVKIWTVPDSKWARNLTAT</sequence>
<dbReference type="PANTHER" id="PTHR19920">
    <property type="entry name" value="WD40 PROTEIN CIAO1"/>
    <property type="match status" value="1"/>
</dbReference>
<dbReference type="HAMAP" id="MF_03037">
    <property type="entry name" value="ciao1"/>
    <property type="match status" value="1"/>
</dbReference>
<dbReference type="SUPFAM" id="SSF50978">
    <property type="entry name" value="WD40 repeat-like"/>
    <property type="match status" value="1"/>
</dbReference>
<dbReference type="InterPro" id="IPR001680">
    <property type="entry name" value="WD40_rpt"/>
</dbReference>
<dbReference type="STRING" id="401625.A0A0P1BEU0"/>
<dbReference type="PANTHER" id="PTHR19920:SF0">
    <property type="entry name" value="CYTOSOLIC IRON-SULFUR PROTEIN ASSEMBLY PROTEIN CIAO1-RELATED"/>
    <property type="match status" value="1"/>
</dbReference>
<proteinExistence type="inferred from homology"/>
<dbReference type="PROSITE" id="PS50082">
    <property type="entry name" value="WD_REPEATS_2"/>
    <property type="match status" value="5"/>
</dbReference>
<feature type="repeat" description="WD" evidence="4">
    <location>
        <begin position="89"/>
        <end position="121"/>
    </location>
</feature>
<dbReference type="GO" id="GO:0097361">
    <property type="term" value="C:cytosolic [4Fe-4S] assembly targeting complex"/>
    <property type="evidence" value="ECO:0007669"/>
    <property type="project" value="InterPro"/>
</dbReference>
<dbReference type="PRINTS" id="PR00320">
    <property type="entry name" value="GPROTEINBRPT"/>
</dbReference>
<comment type="similarity">
    <text evidence="3">Belongs to the WD repeat CIA1 family.</text>
</comment>
<feature type="repeat" description="WD" evidence="4">
    <location>
        <begin position="421"/>
        <end position="446"/>
    </location>
</feature>
<feature type="region of interest" description="Disordered" evidence="5">
    <location>
        <begin position="56"/>
        <end position="77"/>
    </location>
</feature>
<name>A0A0P1BEU0_9BASI</name>
<dbReference type="SMART" id="SM00320">
    <property type="entry name" value="WD40"/>
    <property type="match status" value="7"/>
</dbReference>
<keyword evidence="1 4" id="KW-0853">WD repeat</keyword>
<dbReference type="InterPro" id="IPR020472">
    <property type="entry name" value="WD40_PAC1"/>
</dbReference>
<reference evidence="7" key="1">
    <citation type="submission" date="2014-09" db="EMBL/GenBank/DDBJ databases">
        <authorList>
            <person name="Sharma Rahul"/>
            <person name="Thines Marco"/>
        </authorList>
    </citation>
    <scope>NUCLEOTIDE SEQUENCE [LARGE SCALE GENOMIC DNA]</scope>
</reference>
<dbReference type="EMBL" id="CCYA01000243">
    <property type="protein sequence ID" value="CEH14566.1"/>
    <property type="molecule type" value="Genomic_DNA"/>
</dbReference>
<dbReference type="GO" id="GO:0016226">
    <property type="term" value="P:iron-sulfur cluster assembly"/>
    <property type="evidence" value="ECO:0007669"/>
    <property type="project" value="UniProtKB-UniRule"/>
</dbReference>
<dbReference type="Pfam" id="PF00400">
    <property type="entry name" value="WD40"/>
    <property type="match status" value="7"/>
</dbReference>
<evidence type="ECO:0000256" key="4">
    <source>
        <dbReference type="PROSITE-ProRule" id="PRU00221"/>
    </source>
</evidence>